<feature type="chain" id="PRO_5044331157" description="Hemicentin-1" evidence="26">
    <location>
        <begin position="31"/>
        <end position="5637"/>
    </location>
</feature>
<dbReference type="FunFam" id="2.10.25.10:FF:000210">
    <property type="entry name" value="Hemicentin 1"/>
    <property type="match status" value="1"/>
</dbReference>
<evidence type="ECO:0000313" key="31">
    <source>
        <dbReference type="Proteomes" id="UP000472276"/>
    </source>
</evidence>
<dbReference type="FunFam" id="2.60.40.10:FF:000032">
    <property type="entry name" value="palladin isoform X1"/>
    <property type="match status" value="2"/>
</dbReference>
<feature type="domain" description="Ig-like" evidence="28">
    <location>
        <begin position="3524"/>
        <end position="3612"/>
    </location>
</feature>
<feature type="domain" description="Nidogen G2 beta-barrel" evidence="29">
    <location>
        <begin position="4868"/>
        <end position="5089"/>
    </location>
</feature>
<reference evidence="31" key="1">
    <citation type="submission" date="2020-03" db="EMBL/GenBank/DDBJ databases">
        <title>Evolution of repeat sequences and sex chromosomes of tilapia species revealed by chromosome-level genomes.</title>
        <authorList>
            <person name="Xu L."/>
            <person name="Tao W."/>
            <person name="Wang D."/>
            <person name="Zhou Q."/>
        </authorList>
    </citation>
    <scope>NUCLEOTIDE SEQUENCE [LARGE SCALE GENOMIC DNA]</scope>
    <source>
        <strain evidence="31">Israel</strain>
    </source>
</reference>
<evidence type="ECO:0000256" key="1">
    <source>
        <dbReference type="ARBA" id="ARBA00004236"/>
    </source>
</evidence>
<dbReference type="SMART" id="SM00209">
    <property type="entry name" value="TSP1"/>
    <property type="match status" value="6"/>
</dbReference>
<dbReference type="InterPro" id="IPR036383">
    <property type="entry name" value="TSP1_rpt_sf"/>
</dbReference>
<feature type="domain" description="Ig-like" evidence="28">
    <location>
        <begin position="1357"/>
        <end position="1445"/>
    </location>
</feature>
<keyword evidence="12" id="KW-0132">Cell division</keyword>
<dbReference type="Pfam" id="PF07679">
    <property type="entry name" value="I-set"/>
    <property type="match status" value="33"/>
</dbReference>
<dbReference type="InterPro" id="IPR018097">
    <property type="entry name" value="EGF_Ca-bd_CS"/>
</dbReference>
<dbReference type="FunFam" id="2.60.40.10:FF:000328">
    <property type="entry name" value="CLUMA_CG000981, isoform A"/>
    <property type="match status" value="1"/>
</dbReference>
<feature type="domain" description="Ig-like" evidence="28">
    <location>
        <begin position="4345"/>
        <end position="4432"/>
    </location>
</feature>
<feature type="domain" description="Ig-like" evidence="28">
    <location>
        <begin position="3242"/>
        <end position="3332"/>
    </location>
</feature>
<dbReference type="SUPFAM" id="SSF53300">
    <property type="entry name" value="vWA-like"/>
    <property type="match status" value="1"/>
</dbReference>
<dbReference type="FunFam" id="2.10.25.10:FF:000010">
    <property type="entry name" value="Pro-epidermal growth factor"/>
    <property type="match status" value="1"/>
</dbReference>
<dbReference type="InterPro" id="IPR036179">
    <property type="entry name" value="Ig-like_dom_sf"/>
</dbReference>
<dbReference type="SMART" id="SM00181">
    <property type="entry name" value="EGF"/>
    <property type="match status" value="8"/>
</dbReference>
<dbReference type="Proteomes" id="UP000472276">
    <property type="component" value="Unassembled WGS sequence"/>
</dbReference>
<dbReference type="InterPro" id="IPR007110">
    <property type="entry name" value="Ig-like_dom"/>
</dbReference>
<dbReference type="GO" id="GO:0051301">
    <property type="term" value="P:cell division"/>
    <property type="evidence" value="ECO:0007669"/>
    <property type="project" value="UniProtKB-KW"/>
</dbReference>
<dbReference type="InterPro" id="IPR013106">
    <property type="entry name" value="Ig_V-set"/>
</dbReference>
<dbReference type="GO" id="GO:0005509">
    <property type="term" value="F:calcium ion binding"/>
    <property type="evidence" value="ECO:0007669"/>
    <property type="project" value="InterPro"/>
</dbReference>
<dbReference type="PROSITE" id="PS50092">
    <property type="entry name" value="TSP1"/>
    <property type="match status" value="6"/>
</dbReference>
<dbReference type="FunFam" id="2.60.40.10:FF:000890">
    <property type="entry name" value="Hemicentin 1"/>
    <property type="match status" value="1"/>
</dbReference>
<protein>
    <recommendedName>
        <fullName evidence="23">Hemicentin-1</fullName>
    </recommendedName>
    <alternativeName>
        <fullName evidence="24">Fibulin-6</fullName>
    </alternativeName>
</protein>
<dbReference type="InterPro" id="IPR000884">
    <property type="entry name" value="TSP1_rpt"/>
</dbReference>
<dbReference type="SMART" id="SM00179">
    <property type="entry name" value="EGF_CA"/>
    <property type="match status" value="8"/>
</dbReference>
<dbReference type="InterPro" id="IPR009030">
    <property type="entry name" value="Growth_fac_rcpt_cys_sf"/>
</dbReference>
<dbReference type="FunFam" id="3.40.50.410:FF:000032">
    <property type="entry name" value="Hemicentin 1"/>
    <property type="match status" value="1"/>
</dbReference>
<keyword evidence="20" id="KW-0131">Cell cycle</keyword>
<dbReference type="InterPro" id="IPR006605">
    <property type="entry name" value="G2_nidogen/fibulin_G2F"/>
</dbReference>
<feature type="domain" description="Ig-like" evidence="28">
    <location>
        <begin position="2009"/>
        <end position="2097"/>
    </location>
</feature>
<dbReference type="PANTHER" id="PTHR45080">
    <property type="entry name" value="CONTACTIN 5"/>
    <property type="match status" value="1"/>
</dbReference>
<dbReference type="FunFam" id="2.60.40.10:FF:000824">
    <property type="entry name" value="Hemicentin 1"/>
    <property type="match status" value="1"/>
</dbReference>
<evidence type="ECO:0000259" key="27">
    <source>
        <dbReference type="PROSITE" id="PS50026"/>
    </source>
</evidence>
<feature type="domain" description="Ig-like" evidence="28">
    <location>
        <begin position="1176"/>
        <end position="1253"/>
    </location>
</feature>
<comment type="function">
    <text evidence="22">Involved in transforming growth factor beta-mediated rearrangement of the podocyte cytoskeleton which includes reduction of F-actin fibers and broadening, flattening and elongation of podocytes. Plays a role in basement membrane organization. May promote cleavage furrow maturation during cytokinesis in preimplantation embryos. May play a role in the architecture of adhesive and flexible epithelial cell junctions. May play a role during myocardial remodeling by imparting an effect on cardiac fibroblast migration.</text>
</comment>
<feature type="domain" description="Ig-like" evidence="28">
    <location>
        <begin position="3431"/>
        <end position="3519"/>
    </location>
</feature>
<dbReference type="PANTHER" id="PTHR45080:SF28">
    <property type="entry name" value="HEMICENTIN-2"/>
    <property type="match status" value="1"/>
</dbReference>
<name>A0AAZ1WW81_OREAU</name>
<feature type="domain" description="Ig-like" evidence="28">
    <location>
        <begin position="3336"/>
        <end position="3426"/>
    </location>
</feature>
<dbReference type="CDD" id="cd00255">
    <property type="entry name" value="nidG2"/>
    <property type="match status" value="1"/>
</dbReference>
<feature type="domain" description="Ig-like" evidence="28">
    <location>
        <begin position="2866"/>
        <end position="2956"/>
    </location>
</feature>
<evidence type="ECO:0000256" key="5">
    <source>
        <dbReference type="ARBA" id="ARBA00004626"/>
    </source>
</evidence>
<dbReference type="GO" id="GO:0005737">
    <property type="term" value="C:cytoplasm"/>
    <property type="evidence" value="ECO:0007669"/>
    <property type="project" value="UniProtKB-SubCell"/>
</dbReference>
<keyword evidence="31" id="KW-1185">Reference proteome</keyword>
<dbReference type="InterPro" id="IPR000742">
    <property type="entry name" value="EGF"/>
</dbReference>
<feature type="domain" description="Ig-like" evidence="28">
    <location>
        <begin position="1637"/>
        <end position="1722"/>
    </location>
</feature>
<dbReference type="FunFam" id="2.60.40.10:FF:000130">
    <property type="entry name" value="Hemicentin 1"/>
    <property type="match status" value="14"/>
</dbReference>
<dbReference type="SUPFAM" id="SSF82895">
    <property type="entry name" value="TSP-1 type 1 repeat"/>
    <property type="match status" value="6"/>
</dbReference>
<feature type="domain" description="Ig-like" evidence="28">
    <location>
        <begin position="2762"/>
        <end position="2861"/>
    </location>
</feature>
<feature type="domain" description="Ig-like" evidence="28">
    <location>
        <begin position="4257"/>
        <end position="4338"/>
    </location>
</feature>
<feature type="domain" description="Ig-like" evidence="28">
    <location>
        <begin position="2286"/>
        <end position="2375"/>
    </location>
</feature>
<dbReference type="FunFam" id="2.60.40.10:FF:000503">
    <property type="entry name" value="Hemicentin 1"/>
    <property type="match status" value="1"/>
</dbReference>
<evidence type="ECO:0000256" key="17">
    <source>
        <dbReference type="ARBA" id="ARBA00023136"/>
    </source>
</evidence>
<feature type="domain" description="Ig-like" evidence="28">
    <location>
        <begin position="3894"/>
        <end position="3980"/>
    </location>
</feature>
<dbReference type="FunFam" id="2.10.25.10:FF:000008">
    <property type="entry name" value="Signal peptide, CUB domain, EGF-like 2"/>
    <property type="match status" value="1"/>
</dbReference>
<keyword evidence="19" id="KW-0325">Glycoprotein</keyword>
<feature type="domain" description="EGF-like" evidence="27">
    <location>
        <begin position="5188"/>
        <end position="5225"/>
    </location>
</feature>
<dbReference type="Pfam" id="PF25106">
    <property type="entry name" value="VWA_4"/>
    <property type="match status" value="1"/>
</dbReference>
<evidence type="ECO:0000256" key="22">
    <source>
        <dbReference type="ARBA" id="ARBA00053381"/>
    </source>
</evidence>
<dbReference type="FunFam" id="2.60.40.10:FF:000186">
    <property type="entry name" value="Hemicentin 1"/>
    <property type="match status" value="6"/>
</dbReference>
<keyword evidence="15" id="KW-0106">Calcium</keyword>
<dbReference type="GO" id="GO:0007156">
    <property type="term" value="P:homophilic cell adhesion via plasma membrane adhesion molecules"/>
    <property type="evidence" value="ECO:0007669"/>
    <property type="project" value="TreeGrafter"/>
</dbReference>
<feature type="domain" description="Ig-like" evidence="28">
    <location>
        <begin position="2102"/>
        <end position="2188"/>
    </location>
</feature>
<dbReference type="FunFam" id="2.40.155.10:FF:000002">
    <property type="entry name" value="Hemicentin 1"/>
    <property type="match status" value="1"/>
</dbReference>
<feature type="domain" description="Ig-like" evidence="28">
    <location>
        <begin position="529"/>
        <end position="614"/>
    </location>
</feature>
<dbReference type="FunFam" id="2.60.40.10:FF:001075">
    <property type="entry name" value="Hemicentin 1"/>
    <property type="match status" value="1"/>
</dbReference>
<dbReference type="FunFam" id="2.60.40.10:FF:000285">
    <property type="entry name" value="Hemicentin 1"/>
    <property type="match status" value="4"/>
</dbReference>
<keyword evidence="17" id="KW-0472">Membrane</keyword>
<dbReference type="Pfam" id="PF00090">
    <property type="entry name" value="TSP_1"/>
    <property type="match status" value="6"/>
</dbReference>
<gene>
    <name evidence="30" type="primary">HMCN1</name>
</gene>
<dbReference type="Pfam" id="PF07645">
    <property type="entry name" value="EGF_CA"/>
    <property type="match status" value="6"/>
</dbReference>
<evidence type="ECO:0000256" key="18">
    <source>
        <dbReference type="ARBA" id="ARBA00023157"/>
    </source>
</evidence>
<dbReference type="FunFam" id="2.60.40.10:FF:000726">
    <property type="entry name" value="Hemicentin 1"/>
    <property type="match status" value="1"/>
</dbReference>
<dbReference type="FunFam" id="2.10.25.10:FF:000352">
    <property type="entry name" value="Hemicentin 1"/>
    <property type="match status" value="1"/>
</dbReference>
<evidence type="ECO:0000256" key="12">
    <source>
        <dbReference type="ARBA" id="ARBA00022618"/>
    </source>
</evidence>
<dbReference type="InterPro" id="IPR056475">
    <property type="entry name" value="GBD_Hemicentin/VWA7"/>
</dbReference>
<reference evidence="30" key="2">
    <citation type="submission" date="2025-08" db="UniProtKB">
        <authorList>
            <consortium name="Ensembl"/>
        </authorList>
    </citation>
    <scope>IDENTIFICATION</scope>
</reference>
<evidence type="ECO:0000256" key="16">
    <source>
        <dbReference type="ARBA" id="ARBA00022949"/>
    </source>
</evidence>
<feature type="domain" description="Ig-like" evidence="28">
    <location>
        <begin position="4165"/>
        <end position="4250"/>
    </location>
</feature>
<evidence type="ECO:0000256" key="4">
    <source>
        <dbReference type="ARBA" id="ARBA00004498"/>
    </source>
</evidence>
<feature type="domain" description="EGF-like" evidence="27">
    <location>
        <begin position="5311"/>
        <end position="5351"/>
    </location>
</feature>
<evidence type="ECO:0000256" key="20">
    <source>
        <dbReference type="ARBA" id="ARBA00023306"/>
    </source>
</evidence>
<feature type="domain" description="Ig-like" evidence="28">
    <location>
        <begin position="3710"/>
        <end position="3796"/>
    </location>
</feature>
<dbReference type="GO" id="GO:0070161">
    <property type="term" value="C:anchoring junction"/>
    <property type="evidence" value="ECO:0007669"/>
    <property type="project" value="UniProtKB-SubCell"/>
</dbReference>
<dbReference type="FunFam" id="2.60.40.10:FF:000706">
    <property type="entry name" value="Hemicentin 1"/>
    <property type="match status" value="1"/>
</dbReference>
<feature type="domain" description="Ig-like" evidence="28">
    <location>
        <begin position="2961"/>
        <end position="3048"/>
    </location>
</feature>
<dbReference type="SUPFAM" id="SSF54511">
    <property type="entry name" value="GFP-like"/>
    <property type="match status" value="1"/>
</dbReference>
<dbReference type="FunFam" id="2.10.25.10:FF:000385">
    <property type="entry name" value="Hemicentin 1"/>
    <property type="match status" value="1"/>
</dbReference>
<keyword evidence="11" id="KW-0716">Sensory transduction</keyword>
<dbReference type="Pfam" id="PF12662">
    <property type="entry name" value="cEGF"/>
    <property type="match status" value="1"/>
</dbReference>
<dbReference type="PROSITE" id="PS01186">
    <property type="entry name" value="EGF_2"/>
    <property type="match status" value="2"/>
</dbReference>
<dbReference type="FunFam" id="2.10.25.10:FF:000238">
    <property type="entry name" value="Hemicentin 1"/>
    <property type="match status" value="1"/>
</dbReference>
<dbReference type="Gene3D" id="2.20.100.10">
    <property type="entry name" value="Thrombospondin type-1 (TSP1) repeat"/>
    <property type="match status" value="6"/>
</dbReference>
<reference evidence="30" key="3">
    <citation type="submission" date="2025-09" db="UniProtKB">
        <authorList>
            <consortium name="Ensembl"/>
        </authorList>
    </citation>
    <scope>IDENTIFICATION</scope>
</reference>
<feature type="domain" description="Ig-like" evidence="28">
    <location>
        <begin position="3148"/>
        <end position="3237"/>
    </location>
</feature>
<evidence type="ECO:0000256" key="23">
    <source>
        <dbReference type="ARBA" id="ARBA00072385"/>
    </source>
</evidence>
<feature type="domain" description="Ig-like" evidence="28">
    <location>
        <begin position="709"/>
        <end position="795"/>
    </location>
</feature>
<feature type="disulfide bond" evidence="25">
    <location>
        <begin position="5107"/>
        <end position="5117"/>
    </location>
</feature>
<dbReference type="FunFam" id="2.60.40.10:FF:000279">
    <property type="entry name" value="Hemicentin 1"/>
    <property type="match status" value="2"/>
</dbReference>
<dbReference type="Pfam" id="PF23560">
    <property type="entry name" value="GBD_Hemicentin"/>
    <property type="match status" value="1"/>
</dbReference>
<dbReference type="InterPro" id="IPR001881">
    <property type="entry name" value="EGF-like_Ca-bd_dom"/>
</dbReference>
<dbReference type="FunFam" id="2.60.40.10:FF:000699">
    <property type="entry name" value="Hemicentin 1"/>
    <property type="match status" value="1"/>
</dbReference>
<evidence type="ECO:0000256" key="24">
    <source>
        <dbReference type="ARBA" id="ARBA00080303"/>
    </source>
</evidence>
<feature type="disulfide bond" evidence="25">
    <location>
        <begin position="5192"/>
        <end position="5202"/>
    </location>
</feature>
<keyword evidence="14" id="KW-0677">Repeat</keyword>
<keyword evidence="10 25" id="KW-0245">EGF-like domain</keyword>
<evidence type="ECO:0000256" key="3">
    <source>
        <dbReference type="ARBA" id="ARBA00004496"/>
    </source>
</evidence>
<evidence type="ECO:0000313" key="30">
    <source>
        <dbReference type="Ensembl" id="ENSOABP00000059702.1"/>
    </source>
</evidence>
<evidence type="ECO:0000259" key="29">
    <source>
        <dbReference type="PROSITE" id="PS50993"/>
    </source>
</evidence>
<keyword evidence="8" id="KW-0964">Secreted</keyword>
<dbReference type="RefSeq" id="XP_031614518.2">
    <property type="nucleotide sequence ID" value="XM_031758658.2"/>
</dbReference>
<dbReference type="Gene3D" id="2.60.40.10">
    <property type="entry name" value="Immunoglobulins"/>
    <property type="match status" value="44"/>
</dbReference>
<dbReference type="FunFam" id="2.60.40.10:FF:001131">
    <property type="entry name" value="Hemicentin 1"/>
    <property type="match status" value="1"/>
</dbReference>
<keyword evidence="16" id="KW-0965">Cell junction</keyword>
<evidence type="ECO:0000256" key="26">
    <source>
        <dbReference type="SAM" id="SignalP"/>
    </source>
</evidence>
<feature type="domain" description="Ig-like" evidence="28">
    <location>
        <begin position="2574"/>
        <end position="2658"/>
    </location>
</feature>
<dbReference type="InterPro" id="IPR000152">
    <property type="entry name" value="EGF-type_Asp/Asn_hydroxyl_site"/>
</dbReference>
<dbReference type="SUPFAM" id="SSF57184">
    <property type="entry name" value="Growth factor receptor domain"/>
    <property type="match status" value="2"/>
</dbReference>
<dbReference type="FunFam" id="2.20.100.10:FF:000067">
    <property type="entry name" value="Hemicentin 1"/>
    <property type="match status" value="1"/>
</dbReference>
<dbReference type="FunFam" id="2.20.100.10:FF:000002">
    <property type="entry name" value="Unc-5 netrin receptor C"/>
    <property type="match status" value="1"/>
</dbReference>
<evidence type="ECO:0000256" key="9">
    <source>
        <dbReference type="ARBA" id="ARBA00022530"/>
    </source>
</evidence>
<evidence type="ECO:0000256" key="2">
    <source>
        <dbReference type="ARBA" id="ARBA00004282"/>
    </source>
</evidence>
<keyword evidence="21" id="KW-0393">Immunoglobulin domain</keyword>
<feature type="domain" description="EGF-like" evidence="27">
    <location>
        <begin position="5103"/>
        <end position="5142"/>
    </location>
</feature>
<evidence type="ECO:0000256" key="13">
    <source>
        <dbReference type="ARBA" id="ARBA00022729"/>
    </source>
</evidence>
<accession>A0AAZ1WW81</accession>
<dbReference type="PROSITE" id="PS50993">
    <property type="entry name" value="NIDOGEN_G2"/>
    <property type="match status" value="1"/>
</dbReference>
<dbReference type="Pfam" id="PF13927">
    <property type="entry name" value="Ig_3"/>
    <property type="match status" value="10"/>
</dbReference>
<dbReference type="InterPro" id="IPR013098">
    <property type="entry name" value="Ig_I-set"/>
</dbReference>
<dbReference type="GeneID" id="116335057"/>
<keyword evidence="9" id="KW-0272">Extracellular matrix</keyword>
<dbReference type="FunFam" id="2.20.100.10:FF:000007">
    <property type="entry name" value="Thrombospondin 1"/>
    <property type="match status" value="4"/>
</dbReference>
<feature type="domain" description="Ig-like" evidence="28">
    <location>
        <begin position="987"/>
        <end position="1073"/>
    </location>
</feature>
<dbReference type="InterPro" id="IPR026823">
    <property type="entry name" value="cEGF"/>
</dbReference>
<feature type="domain" description="Ig-like" evidence="28">
    <location>
        <begin position="4075"/>
        <end position="4161"/>
    </location>
</feature>
<evidence type="ECO:0000256" key="10">
    <source>
        <dbReference type="ARBA" id="ARBA00022536"/>
    </source>
</evidence>
<feature type="domain" description="Ig-like" evidence="28">
    <location>
        <begin position="4437"/>
        <end position="4522"/>
    </location>
</feature>
<evidence type="ECO:0000259" key="28">
    <source>
        <dbReference type="PROSITE" id="PS50835"/>
    </source>
</evidence>
<dbReference type="SMART" id="SM00406">
    <property type="entry name" value="IGv"/>
    <property type="match status" value="15"/>
</dbReference>
<dbReference type="Pfam" id="PF07474">
    <property type="entry name" value="G2F"/>
    <property type="match status" value="1"/>
</dbReference>
<feature type="signal peptide" evidence="26">
    <location>
        <begin position="1"/>
        <end position="30"/>
    </location>
</feature>
<feature type="domain" description="Ig-like" evidence="28">
    <location>
        <begin position="3053"/>
        <end position="3143"/>
    </location>
</feature>
<dbReference type="FunFam" id="2.60.40.10:FF:000708">
    <property type="entry name" value="Hemicentin 1"/>
    <property type="match status" value="1"/>
</dbReference>
<dbReference type="Ensembl" id="ENSOABT00000071267.1">
    <property type="protein sequence ID" value="ENSOABP00000059702.1"/>
    <property type="gene ID" value="ENSOABG00000022462.2"/>
</dbReference>
<dbReference type="PROSITE" id="PS00010">
    <property type="entry name" value="ASX_HYDROXYL"/>
    <property type="match status" value="5"/>
</dbReference>
<dbReference type="InterPro" id="IPR003598">
    <property type="entry name" value="Ig_sub2"/>
</dbReference>
<proteinExistence type="predicted"/>
<evidence type="ECO:0000256" key="21">
    <source>
        <dbReference type="ARBA" id="ARBA00023319"/>
    </source>
</evidence>
<feature type="domain" description="Ig-like" evidence="28">
    <location>
        <begin position="1824"/>
        <end position="1912"/>
    </location>
</feature>
<evidence type="ECO:0000256" key="15">
    <source>
        <dbReference type="ARBA" id="ARBA00022837"/>
    </source>
</evidence>
<evidence type="ECO:0000256" key="7">
    <source>
        <dbReference type="ARBA" id="ARBA00022490"/>
    </source>
</evidence>
<feature type="domain" description="Ig-like" evidence="28">
    <location>
        <begin position="1730"/>
        <end position="1817"/>
    </location>
</feature>
<dbReference type="Gene3D" id="3.40.50.410">
    <property type="entry name" value="von Willebrand factor, type A domain"/>
    <property type="match status" value="1"/>
</dbReference>
<keyword evidence="6" id="KW-1003">Cell membrane</keyword>
<evidence type="ECO:0000256" key="25">
    <source>
        <dbReference type="PROSITE-ProRule" id="PRU00076"/>
    </source>
</evidence>
<dbReference type="InterPro" id="IPR056861">
    <property type="entry name" value="HMCN1-like_VWA"/>
</dbReference>
<dbReference type="SMART" id="SM00408">
    <property type="entry name" value="IGc2"/>
    <property type="match status" value="44"/>
</dbReference>
<comment type="caution">
    <text evidence="25">Lacks conserved residue(s) required for the propagation of feature annotation.</text>
</comment>
<dbReference type="PROSITE" id="PS50835">
    <property type="entry name" value="IG_LIKE"/>
    <property type="match status" value="43"/>
</dbReference>
<organism evidence="30 31">
    <name type="scientific">Oreochromis aureus</name>
    <name type="common">Israeli tilapia</name>
    <name type="synonym">Chromis aureus</name>
    <dbReference type="NCBI Taxonomy" id="47969"/>
    <lineage>
        <taxon>Eukaryota</taxon>
        <taxon>Metazoa</taxon>
        <taxon>Chordata</taxon>
        <taxon>Craniata</taxon>
        <taxon>Vertebrata</taxon>
        <taxon>Euteleostomi</taxon>
        <taxon>Actinopterygii</taxon>
        <taxon>Neopterygii</taxon>
        <taxon>Teleostei</taxon>
        <taxon>Neoteleostei</taxon>
        <taxon>Acanthomorphata</taxon>
        <taxon>Ovalentaria</taxon>
        <taxon>Cichlomorphae</taxon>
        <taxon>Cichliformes</taxon>
        <taxon>Cichlidae</taxon>
        <taxon>African cichlids</taxon>
        <taxon>Pseudocrenilabrinae</taxon>
        <taxon>Oreochromini</taxon>
        <taxon>Oreochromis</taxon>
    </lineage>
</organism>
<dbReference type="PROSITE" id="PS01187">
    <property type="entry name" value="EGF_CA"/>
    <property type="match status" value="4"/>
</dbReference>
<feature type="domain" description="Ig-like" evidence="28">
    <location>
        <begin position="2474"/>
        <end position="2562"/>
    </location>
</feature>
<feature type="domain" description="EGF-like" evidence="27">
    <location>
        <begin position="5434"/>
        <end position="5473"/>
    </location>
</feature>
<evidence type="ECO:0000256" key="8">
    <source>
        <dbReference type="ARBA" id="ARBA00022525"/>
    </source>
</evidence>
<keyword evidence="7" id="KW-0963">Cytoplasm</keyword>
<dbReference type="SMART" id="SM00409">
    <property type="entry name" value="IG"/>
    <property type="match status" value="44"/>
</dbReference>
<dbReference type="FunFam" id="2.60.40.10:FF:000594">
    <property type="entry name" value="Hemicentin 1"/>
    <property type="match status" value="1"/>
</dbReference>
<dbReference type="Gene3D" id="2.10.25.10">
    <property type="entry name" value="Laminin"/>
    <property type="match status" value="8"/>
</dbReference>
<dbReference type="PROSITE" id="PS50026">
    <property type="entry name" value="EGF_3"/>
    <property type="match status" value="5"/>
</dbReference>
<dbReference type="InterPro" id="IPR003599">
    <property type="entry name" value="Ig_sub"/>
</dbReference>
<feature type="domain" description="Ig-like" evidence="28">
    <location>
        <begin position="3801"/>
        <end position="3889"/>
    </location>
</feature>
<feature type="domain" description="Ig-like" evidence="28">
    <location>
        <begin position="896"/>
        <end position="982"/>
    </location>
</feature>
<dbReference type="InterPro" id="IPR009017">
    <property type="entry name" value="GFP"/>
</dbReference>
<dbReference type="CDD" id="cd00096">
    <property type="entry name" value="Ig"/>
    <property type="match status" value="5"/>
</dbReference>
<dbReference type="InterPro" id="IPR049883">
    <property type="entry name" value="NOTCH1_EGF-like"/>
</dbReference>
<feature type="domain" description="Ig-like" evidence="28">
    <location>
        <begin position="2380"/>
        <end position="2469"/>
    </location>
</feature>
<feature type="domain" description="Ig-like" evidence="28">
    <location>
        <begin position="619"/>
        <end position="704"/>
    </location>
</feature>
<feature type="domain" description="Ig-like" evidence="28">
    <location>
        <begin position="1544"/>
        <end position="1632"/>
    </location>
</feature>
<feature type="domain" description="Ig-like" evidence="28">
    <location>
        <begin position="3617"/>
        <end position="3705"/>
    </location>
</feature>
<keyword evidence="13 26" id="KW-0732">Signal</keyword>
<feature type="disulfide bond" evidence="25">
    <location>
        <begin position="5438"/>
        <end position="5448"/>
    </location>
</feature>
<feature type="domain" description="Ig-like" evidence="28">
    <location>
        <begin position="2663"/>
        <end position="2757"/>
    </location>
</feature>
<dbReference type="FunFam" id="2.60.40.10:FF:001139">
    <property type="entry name" value="Hemicentin 1"/>
    <property type="match status" value="1"/>
</dbReference>
<feature type="domain" description="Ig-like" evidence="28">
    <location>
        <begin position="1078"/>
        <end position="1171"/>
    </location>
</feature>
<keyword evidence="18 25" id="KW-1015">Disulfide bond</keyword>
<dbReference type="FunFam" id="2.10.25.10:FF:000383">
    <property type="entry name" value="Hemicentin 1"/>
    <property type="match status" value="1"/>
</dbReference>
<feature type="domain" description="EGF-like" evidence="27">
    <location>
        <begin position="5268"/>
        <end position="5303"/>
    </location>
</feature>
<feature type="domain" description="Ig-like" evidence="28">
    <location>
        <begin position="3985"/>
        <end position="4073"/>
    </location>
</feature>
<comment type="subcellular location">
    <subcellularLocation>
        <location evidence="2">Cell junction</location>
    </subcellularLocation>
    <subcellularLocation>
        <location evidence="1">Cell membrane</location>
    </subcellularLocation>
    <subcellularLocation>
        <location evidence="5">Cleavage furrow</location>
    </subcellularLocation>
    <subcellularLocation>
        <location evidence="3">Cytoplasm</location>
    </subcellularLocation>
    <subcellularLocation>
        <location evidence="4">Secreted</location>
        <location evidence="4">Extracellular space</location>
        <location evidence="4">Extracellular matrix</location>
    </subcellularLocation>
</comment>
<dbReference type="InterPro" id="IPR050958">
    <property type="entry name" value="Cell_Adh-Cytoskel_Orgn"/>
</dbReference>
<evidence type="ECO:0000256" key="11">
    <source>
        <dbReference type="ARBA" id="ARBA00022606"/>
    </source>
</evidence>
<evidence type="ECO:0000256" key="14">
    <source>
        <dbReference type="ARBA" id="ARBA00022737"/>
    </source>
</evidence>
<evidence type="ECO:0000256" key="19">
    <source>
        <dbReference type="ARBA" id="ARBA00023180"/>
    </source>
</evidence>
<feature type="domain" description="Ig-like" evidence="28">
    <location>
        <begin position="1259"/>
        <end position="1354"/>
    </location>
</feature>
<sequence length="5637" mass="607334">MAKTKYRETMTEKTPGSLMWLPLVLSVVLAAGQDANTGATKEDIPEGASTLAFVFDVTGSMYDDLVQVIEGASKILETSLSRPKRPLYNFALVPFHDPEIGPVTITTDPKKFQYELRELYVQGGGDCPEMSIGAIKIALEISLPGSYIYVFTDARSKDYKLTHEVLQLIQQKQSQVVFVLTGDCDDRTHIGYKVYEEIASTSSGQVFHLDKRQVNEVLKWVEEAVQSSKVHLLSTDHFTGISNTWQMPFDPSLKEVTVALSGPAPDIEIKNPQGKLVGKSDGLTELLHIPNSAKVVNIKDPQPGMWSIKTASEGRHSVRISGLSTIDFRAGFSRKATMDFKKTSSRPVQGIPTHILLNTTGLSPPARPDRLELLSISGTVIKTLPIRYYPDRQPYNLWNITEFIPPNEAFFLRVTGYDRDGFLFQRVSSVSFSNIVPDAPKVLMPAKTHGYYLQRGTIKCQVESFIPFTLRFSRDGGRLGVDQLFSESDSASWEIAEVTLKDEGYFECIAISSAGTGRALTFLDVSEPPPAVTVQGNVTASPGSRAVLTCHAVSTVSFNLTWLRGGQDARLDPRVNILANLSLQVSAVTPDHSGWYECHAVNEGGVTAERIYLTVQEVPSVSVEPHNQTYMAGNDVQISCSASGYPPPRLVWTHNGMFITASSRHRMTPGGSLVIKNTEKKDGGAYGCLASNQAGTDSVTSILTYIESPVVSVAFSEILIGVGEATVMACSASGIPQPEIWWYKGHAKLRPSSLLEVDTSGGTLTIKKTQNADAGDYTCLAVNAAGTASGRISLSVGAAPKFTVEPSDVAVDIGFNVTLRCYVQGYPKPEIAWRREDGSPLFNRPRTHGTISQSKGHLQITNLWVGDEGVYICEAQNQFGKIQTQASIAVTGLVSPVIAMSPAVLSVIEDQPMTLPCVLLAGNPLPERQWLHNYGLVTSDQYVSVRRDGSLHIERVRLDDAGDYTCLAENAVGAANHTTAVNVYVIPTIQHGPQVFSTIEGTPISLPCRAAGVPAPDITWTKGGELVNLGGSAFSLNPDGSLLITSPSGNETGEFICTAANAAGHASRKVQLTVYVRPRSKVGDDGHSAGPTKMSVIEGEDAVLPCDVHSVPPPIISWAKERQLISPHSPRHAKLPSGSMKILETRLSDSGLYVCVASNIAGNLTQSIELSILVPPSIHAGPRVMKVQVGHPVELPCVVKGFPKPVLIWTKDGKRYPVSPDGSLALTNVGLDDEGTYTCTATNTAGRDEARVQLVVQVPPVVEVLEPPFNSPLQERVANQRIAFPCPAKGLPKPVIRWLRNGQELTGNEPGVSILEDGTLLILASVSPLDNGEYVCTAANDAGSTERKYQLKVNVPPDFRDRETSGNLSVVLSQPTSLVCDVTGTPTPVITWYKDGAPVVASSNVQIVDMGKTLRLLEAETADAGSYSCKAINVAGNTEKSFFLDVLVPPTIIGSGSPQDVSAIIRQAVSLECKVQGIPFPAIQWYKDRKPVFLGDPNLEVTNRGQVLRIKSARLGDQARYQCSATNTAGKQSKDFNLSVYVPPSIKGGNVSTEVTALLDTAVTLECEARGVPLPSITWHRKGQIILSSRQAQYAERGRYLKILRAQASDAGQYTCKVTSVAGSAEKSYMLDVYLPPTVTGGDKGPIKRKVVLSKSLILECEAGGHPPPSLTWLKDGVPVRDGASVRVLEQGKKLEIPSAAVSDSGHYICVATSIAGEKEVKYDVRVLVPPFIDGADNVTVTTVILNTPLELECHTAGTPAPVITWHKDGKLLRQGEGLWIAAGGRRLVISRAQVSDTALFQCVATSEAGNHNKDFSVIVQVPPSIRTNGPTERSVILHKPMSLDCISSGIPPPTITWLKNGRPVDATSEHLQLESAGRTLKITEARLEDSGKFTCLATNAAGEAQQHIRLSVHEPPSIPSSGETINQTILSGFSTELECKAAGSPLPAITWYKDGRPLTSAAGVTLRKRGQMLEIERAQLSDAGIYRCVAVNLAGAAEISHRLQVLVPPVISSRGGTVTVVVNEAVRLECEATGVPAPSITWLKDGSPVASLSHGIQVFAGGRVLSLDSAQVSDTGRYTCVAVNAGGEQHRDYDLKVYVPPNIQGEEVNATVMLGQPVELHCQSDAVPPPTLSWLKDGRPLFRKPGLTVSADVSLLKISRVHVQDSGRYTCEATNVAGKTEKNYNLNVWVSPSIRGSEEVSPLTVVEGSLITLVCESSGIPPPSLTWTKDGSEVKSDQRVRILSGGRQLQISSAEKTDAASYTCTASSAAGTISKEYSLQVYVRPSIRRTEGDADEVIVIKGGDVTLQCDAEGVPRPAVTWLKDGRPITGHHGAKVLNEGRLLQIKDAKVSDTGRYTCIAVNVAGQADSKHDISVHVPPSITGQVQFPENVSVVMRNPVGLICEASGIPLPTISWLKDGQPIKTTSSARILSGGRSLRLMHAAAADAGRYTCIVSNSAGEERKTFDLDILVPPSIVEEGTVVDTKVKEKHNITLTCEASGNPVPEIKWLKDGQLLVPDGHYQVLSHGRFLQISGAQVADTGRYSCLASNSAGDRSRHYNLNVLVSPTIAGSGPDISAEEVTVTLSSPTSLVCEVQSYPPALIMWLKDGTPFESSRNVRVLPGGQTLQILNAKQEDAGRYTCVATNEAGETLKHYEVKVYVPPQINKNDIPGEGLAPKEVKIKVNSSLTLECVAQAFPTPALQWYKDGQILQSDDHVSITANGRIVQIKHAQVSDTGRYTCVATNIAGEDEKDFDVNIQVPPNFNRPGADGDTTSSSGFGVDARDVILNNPISLYCETNAVPPPTLTWYKDGHLLTSNDKVLILPGGRVLQIPRAQIEDSGRYTCVAVNEAGEDSIQYDVRVLLPPTIRGTDSDLPDEVTVLVNKTAQLECHVDGNPAPKISWFKDNQPITSNSLHRILSNGRALQILTAQVSDTGRYVCAAENVAGSAEKIFNLNVHVPPTIIGLSSENVTVVANNFVALSCEATGFPPPTLGWLNDRGPIQANTNALIMPGGRTLQILKAKVSDGGKYSCVALNAAGEAHKHIYLTVFVPPSIRDNSGDSPVVVNVLVGKSVTLECESNAVPPPVITWYKNGRVVTESANLRVLAEGQILQIEGSEVSDTGQYVCMATNVAGQVDKHFHLNIYVPPSIDGPAEETVVETISNPVIFNCDASGIPPPTLTWLKNGRTIENSESLEMHIFSGGSKLQIARSQLADSGTYTCVASNVEGKAYKRYRLTIQVPPSISGSELPSEMGVLLNQTIQLVCQAQGAPTPTIQWLKDGEAINSTGSKALRISGNGSKLTVLRAQTADSGKYTCVATNAAGEEDRIFNLNVYVPPVIVGNSGAVEELAAVLDSSVSIECVATGSPLPQLNWLRNGLPLPVSSHIRLLSAGQVLRMARIQVSDGGRYTCVASNRAGVDNKHYNLQVHVPPGLDGAGSTEDVTVVGGNLASLLCIADGTPTPTVSWLKDGATLVPDRHVVLLNSNTNLRIRQAQVGDTGRYTCVANNTAGEARRHFNLKVMDPPRIEGSGVPAEVSVVVNNVLELHCEAAGIPTPSLTWLKDGRPLPQTDSLRLLQGGKVLHVASAQLEDTGRYTCLANNPAGDDDKDFLVRVHVPPNIVGDSTPRDMSVLQNRQVTLECKSDAVPPPTLTWLKDGQPLQASARVRVLSGGRYLQINMAELSDRAQYTCVASNIAGQTTRKFNLTVNVAPAIKDGPQSVTVHVNKPAMLECVVSGVPPPQVTWRKHGAILAGNNPRYTFAEDGSLRINSAQVTDTGRYLCMATNQAGTQRKRVDLQVYVPPSIADGRTNVTVIVNVQTTLSCEATGIPKPTASWRKNGRLINTDQNQNIYRLLSSGSLVVIAPTVEDTAVYQCVASNEAGEDTRSINLTVNVPPSIADELTELVVTRLSPVVIPCTASGIPEPTIHWSKDGMKLPEEGLGYSILATGPIEITSAELTHAGRYSCTAQNAAGSTHRHVQLTVQELPVIQSHPSALDVILNNPVSLPCRATGSPSPTITWQKEGINVPSTGGRSTILPNGSLQISKATLSDSGMYICVAQNPAGTALGKTRLRVQVPPVISSDTREYLAPVDSSVMLQCQADGSPPPSVTWHKDGRVLSETVRLRVLSSGSLQIAFIQPSDAGRYTCTAANAAGTVSLEMSLTVQIPPLIRGGEQEVVVVENSQVQLVCLAEGVPQPKLSWEKEGSPVSESVGEYTILPSGELVIDSAQPEDAGSYTCVATNSVGQDSWTVTLLVHTHPIFTELLGDVALNKGERLMLFCGVSGIPLPSITWAFNNNIIPVHYDQTNGHSELVIERVSKDDAGTYTCVAENDVGTIKSLAFVYVKEPPVIDGDLHSNRIEPLGGNAILNCEVRGDPLPTIQWSKNGINIQISNRIRQLDNGSLAIYGTVSEDAGNYMCVATNDAGVVERSVTLTLHSAPAIIVEPVETVVDAGTTAVLNCQAEGEPTPMIEWSRQGRPLLGNNRFSALSNGSLRIISAQKEDTAEYECVARNLLGSVLVKVTLTVRVHGGFSEWAEWGPCTVSCGVGNQKRLRQCNKPLPANGGRHCAGSDTETRSCQGKPCPVDGNWSEWSLWEECSRSCGEGNRTRVRTCSSPPPQHGGRPCEGKAVDVVMCRVRPCPVGGNWGSWLPWSPCSETCGRGVQSRIRLCNNPPPAFDGSQCVGTDTQTQMCKEKPCPVDGKWSSWVSWGACSISCGGGTRQRTRLCASPAPQHGGRQCEGNDVQIDFCNSDPCPISGNWGPWSSWGSCSKTCNGGQMRRYRTCDNPRPAYGGRACAGADTQIQRCSTVKCPVDGTWGSWQPWEECSASCGGGQRTRVRLCDSPSPSDGGRPCPGDSTQLSRCNTQACPGGPLKARGSIIGNINDIEFGVSILNASITNSEYGSRIIKATISNVPRTLGPAMRKLISILNPVYWTTAHEVGEAVNGYTLTGGIFRRETQVEFATGEILRMTHIVRGLDSDGALLLDIVVNGHILQLPSHALISIKDYTEDYIQTGPGQLYALSTRMFSIDKESVPYTWNHTVSYDPSKGKMPYLVETLRAAAISAHYHPLEEVLEYSIQASISKGDRSNQCPRGFTLVAAGPYCADENECEVGNPCSHACHNTMGTYYCSCPRGLTISADGRTCQDIDECSLGDNVCHDAEDCENTIGSYRCVMRCGRGFRRTADGYSCTDVNECQESNPCNQRCLNTIGSYRCACEPGFLLRSRRCIDINECRQRVCRSDQQCKNTRGGYICIDLCPSGMTKGGNGTCVDVDECSDGTHQCRYNQICENTRGSYHCTCPRGYRSQGVGRPCVDVNECERRPQPCAHQCINTPGSFKCACPPGRHLLGDGKSCAGLERLPSYESYSYSFRTSQSAPGGGSSQMLYHNLASQSYHSYAAPVRGRYRSRSRREMRVHSSHQGVLACQQGFEPRGHRCLDINECEVRDTCQHECTNTPGSYRCLCPAGYRLMTNGKTCQDTDECLEQNIQCGVNRMCFNMRGSYQCIDTPCPPNYQRDPVTGFCLRNCQPNDLECALSPYALEYKLLSLPFGIAANQDLIRLVAYTQDGVMHPRTSFLVVDEDFALPFALRDENLKGVLFTTRPLREPRTYRMKVRALSYSEDGGIEYQTTFIVYIAVSAYPY</sequence>
<feature type="domain" description="Ig-like" evidence="28">
    <location>
        <begin position="2193"/>
        <end position="2281"/>
    </location>
</feature>
<feature type="domain" description="Ig-like" evidence="28">
    <location>
        <begin position="800"/>
        <end position="889"/>
    </location>
</feature>
<dbReference type="SUPFAM" id="SSF48726">
    <property type="entry name" value="Immunoglobulin"/>
    <property type="match status" value="44"/>
</dbReference>
<dbReference type="SMART" id="SM00682">
    <property type="entry name" value="G2F"/>
    <property type="match status" value="1"/>
</dbReference>
<dbReference type="FunFam" id="2.60.40.10:FF:000675">
    <property type="entry name" value="Hemicentin 1"/>
    <property type="match status" value="1"/>
</dbReference>
<dbReference type="CDD" id="cd00198">
    <property type="entry name" value="vWFA"/>
    <property type="match status" value="1"/>
</dbReference>
<evidence type="ECO:0000256" key="6">
    <source>
        <dbReference type="ARBA" id="ARBA00022475"/>
    </source>
</evidence>
<feature type="domain" description="Ig-like" evidence="28">
    <location>
        <begin position="1917"/>
        <end position="2001"/>
    </location>
</feature>
<dbReference type="GO" id="GO:0032154">
    <property type="term" value="C:cleavage furrow"/>
    <property type="evidence" value="ECO:0007669"/>
    <property type="project" value="UniProtKB-SubCell"/>
</dbReference>
<feature type="domain" description="Ig-like" evidence="28">
    <location>
        <begin position="1450"/>
        <end position="1539"/>
    </location>
</feature>
<dbReference type="CDD" id="cd00054">
    <property type="entry name" value="EGF_CA"/>
    <property type="match status" value="8"/>
</dbReference>
<dbReference type="InterPro" id="IPR013783">
    <property type="entry name" value="Ig-like_fold"/>
</dbReference>
<dbReference type="SUPFAM" id="SSF57196">
    <property type="entry name" value="EGF/Laminin"/>
    <property type="match status" value="2"/>
</dbReference>
<dbReference type="InterPro" id="IPR036465">
    <property type="entry name" value="vWFA_dom_sf"/>
</dbReference>
<dbReference type="Gene3D" id="2.40.155.10">
    <property type="entry name" value="Green fluorescent protein"/>
    <property type="match status" value="1"/>
</dbReference>